<evidence type="ECO:0000313" key="2">
    <source>
        <dbReference type="Proteomes" id="UP000272690"/>
    </source>
</evidence>
<dbReference type="GO" id="GO:0005975">
    <property type="term" value="P:carbohydrate metabolic process"/>
    <property type="evidence" value="ECO:0007669"/>
    <property type="project" value="InterPro"/>
</dbReference>
<reference evidence="1 2" key="1">
    <citation type="submission" date="2018-12" db="EMBL/GenBank/DDBJ databases">
        <authorList>
            <consortium name="Pathogen Informatics"/>
        </authorList>
    </citation>
    <scope>NUCLEOTIDE SEQUENCE [LARGE SCALE GENOMIC DNA]</scope>
    <source>
        <strain evidence="1 2">NCTC5906</strain>
    </source>
</reference>
<dbReference type="Proteomes" id="UP000272690">
    <property type="component" value="Chromosome"/>
</dbReference>
<dbReference type="Pfam" id="PF04748">
    <property type="entry name" value="Polysacc_deac_2"/>
    <property type="match status" value="1"/>
</dbReference>
<dbReference type="CDD" id="cd10936">
    <property type="entry name" value="CE4_DAC2"/>
    <property type="match status" value="1"/>
</dbReference>
<dbReference type="PANTHER" id="PTHR30105:SF2">
    <property type="entry name" value="DIVERGENT POLYSACCHARIDE DEACETYLASE SUPERFAMILY"/>
    <property type="match status" value="1"/>
</dbReference>
<name>A0A3S4QAB7_AGGAP</name>
<dbReference type="GeneID" id="49634921"/>
<dbReference type="EMBL" id="LR134327">
    <property type="protein sequence ID" value="VEF41525.1"/>
    <property type="molecule type" value="Genomic_DNA"/>
</dbReference>
<gene>
    <name evidence="1" type="ORF">NCTC5906_00495</name>
</gene>
<accession>A0A3S4QAB7</accession>
<proteinExistence type="predicted"/>
<dbReference type="InterPro" id="IPR006837">
    <property type="entry name" value="Divergent_DAC"/>
</dbReference>
<organism evidence="1 2">
    <name type="scientific">Aggregatibacter aphrophilus ATCC 33389</name>
    <dbReference type="NCBI Taxonomy" id="985008"/>
    <lineage>
        <taxon>Bacteria</taxon>
        <taxon>Pseudomonadati</taxon>
        <taxon>Pseudomonadota</taxon>
        <taxon>Gammaproteobacteria</taxon>
        <taxon>Pasteurellales</taxon>
        <taxon>Pasteurellaceae</taxon>
        <taxon>Aggregatibacter</taxon>
    </lineage>
</organism>
<sequence length="301" mass="32959">MNVTIKTLFFLFISSLVRLFLPKRVVGKANVEKTLFFLTALLLSPWVYSAKLAIVIDDLGYHPKEDAQILALPQAVSVAIIPAAPHAKARNQQAHQQGRDILIHMPMETVSKIKIEGGGLHLGMTQDEVNQRVQTAKNIISNAIGMNNHMGSAATADVPLMTKLMTALREHHLFFLDSRTIGRSMAGKIAKEQGVRALDRHIFLDDSDAFADVQRQFQAAVQYAQKHGTAIAIGHPRKNTIAVLQAGIANLPSDVQLVSMGSLWRNEKVVPPKPFIFLFSATPAPTSAPPYENVPSLRGVP</sequence>
<protein>
    <submittedName>
        <fullName evidence="1">Divergent polysaccharide deacetylase</fullName>
    </submittedName>
</protein>
<evidence type="ECO:0000313" key="1">
    <source>
        <dbReference type="EMBL" id="VEF41525.1"/>
    </source>
</evidence>
<dbReference type="InterPro" id="IPR011330">
    <property type="entry name" value="Glyco_hydro/deAcase_b/a-brl"/>
</dbReference>
<dbReference type="RefSeq" id="WP_232010646.1">
    <property type="nucleotide sequence ID" value="NZ_LR134327.1"/>
</dbReference>
<dbReference type="SUPFAM" id="SSF88713">
    <property type="entry name" value="Glycoside hydrolase/deacetylase"/>
    <property type="match status" value="1"/>
</dbReference>
<dbReference type="PANTHER" id="PTHR30105">
    <property type="entry name" value="UNCHARACTERIZED YIBQ-RELATED"/>
    <property type="match status" value="1"/>
</dbReference>
<dbReference type="Gene3D" id="3.20.20.370">
    <property type="entry name" value="Glycoside hydrolase/deacetylase"/>
    <property type="match status" value="1"/>
</dbReference>
<dbReference type="AlphaFoldDB" id="A0A3S4QAB7"/>